<dbReference type="GO" id="GO:0016787">
    <property type="term" value="F:hydrolase activity"/>
    <property type="evidence" value="ECO:0007669"/>
    <property type="project" value="UniProtKB-KW"/>
</dbReference>
<dbReference type="SUPFAM" id="SSF50199">
    <property type="entry name" value="Staphylococcal nuclease"/>
    <property type="match status" value="1"/>
</dbReference>
<feature type="region of interest" description="Disordered" evidence="4">
    <location>
        <begin position="134"/>
        <end position="182"/>
    </location>
</feature>
<evidence type="ECO:0000256" key="2">
    <source>
        <dbReference type="ARBA" id="ARBA00022759"/>
    </source>
</evidence>
<dbReference type="PROSITE" id="PS50830">
    <property type="entry name" value="TNASE_3"/>
    <property type="match status" value="1"/>
</dbReference>
<feature type="signal peptide" evidence="5">
    <location>
        <begin position="1"/>
        <end position="28"/>
    </location>
</feature>
<dbReference type="InterPro" id="IPR035437">
    <property type="entry name" value="SNase_OB-fold_sf"/>
</dbReference>
<accession>A0A831RKX5</accession>
<dbReference type="EMBL" id="DRKP01000105">
    <property type="protein sequence ID" value="HEB96608.1"/>
    <property type="molecule type" value="Genomic_DNA"/>
</dbReference>
<dbReference type="SMART" id="SM00318">
    <property type="entry name" value="SNc"/>
    <property type="match status" value="1"/>
</dbReference>
<keyword evidence="3" id="KW-0378">Hydrolase</keyword>
<dbReference type="Gene3D" id="2.40.50.90">
    <property type="match status" value="1"/>
</dbReference>
<dbReference type="Pfam" id="PF00565">
    <property type="entry name" value="SNase"/>
    <property type="match status" value="1"/>
</dbReference>
<sequence>MKPTAMFHSLIVTSVLTVALLTSSPLWAECRAGAYTIYSGDTMEYEGERIHLKGVKAPATDEAYAKASEKALQTLVAMNCPVRCFVSERDADGEAIAVCYGGDETEINAAMVRQGYAGADPAYPEYTALEQQAKQERRGIWGESPLQSDWIWPERPEPAPAPTIEPAGKTESASPPAPSSGQ</sequence>
<dbReference type="AlphaFoldDB" id="A0A831RKX5"/>
<keyword evidence="5" id="KW-0732">Signal</keyword>
<feature type="domain" description="TNase-like" evidence="6">
    <location>
        <begin position="28"/>
        <end position="143"/>
    </location>
</feature>
<keyword evidence="2" id="KW-0255">Endonuclease</keyword>
<evidence type="ECO:0000256" key="3">
    <source>
        <dbReference type="ARBA" id="ARBA00022801"/>
    </source>
</evidence>
<proteinExistence type="predicted"/>
<reference evidence="7" key="1">
    <citation type="journal article" date="2020" name="mSystems">
        <title>Genome- and Community-Level Interaction Insights into Carbon Utilization and Element Cycling Functions of Hydrothermarchaeota in Hydrothermal Sediment.</title>
        <authorList>
            <person name="Zhou Z."/>
            <person name="Liu Y."/>
            <person name="Xu W."/>
            <person name="Pan J."/>
            <person name="Luo Z.H."/>
            <person name="Li M."/>
        </authorList>
    </citation>
    <scope>NUCLEOTIDE SEQUENCE [LARGE SCALE GENOMIC DNA]</scope>
    <source>
        <strain evidence="7">HyVt-443</strain>
    </source>
</reference>
<evidence type="ECO:0000256" key="5">
    <source>
        <dbReference type="SAM" id="SignalP"/>
    </source>
</evidence>
<evidence type="ECO:0000256" key="4">
    <source>
        <dbReference type="SAM" id="MobiDB-lite"/>
    </source>
</evidence>
<dbReference type="Proteomes" id="UP000886251">
    <property type="component" value="Unassembled WGS sequence"/>
</dbReference>
<evidence type="ECO:0000256" key="1">
    <source>
        <dbReference type="ARBA" id="ARBA00022722"/>
    </source>
</evidence>
<feature type="chain" id="PRO_5032777996" description="TNase-like domain-containing protein" evidence="5">
    <location>
        <begin position="29"/>
        <end position="182"/>
    </location>
</feature>
<dbReference type="GO" id="GO:0004519">
    <property type="term" value="F:endonuclease activity"/>
    <property type="evidence" value="ECO:0007669"/>
    <property type="project" value="UniProtKB-KW"/>
</dbReference>
<comment type="caution">
    <text evidence="7">The sequence shown here is derived from an EMBL/GenBank/DDBJ whole genome shotgun (WGS) entry which is preliminary data.</text>
</comment>
<evidence type="ECO:0000313" key="7">
    <source>
        <dbReference type="EMBL" id="HEB96608.1"/>
    </source>
</evidence>
<gene>
    <name evidence="7" type="ORF">ENI96_09295</name>
</gene>
<evidence type="ECO:0000259" key="6">
    <source>
        <dbReference type="PROSITE" id="PS50830"/>
    </source>
</evidence>
<keyword evidence="1" id="KW-0540">Nuclease</keyword>
<name>A0A831RKX5_9GAMM</name>
<dbReference type="PANTHER" id="PTHR12302:SF3">
    <property type="entry name" value="SERINE_THREONINE-PROTEIN KINASE 31"/>
    <property type="match status" value="1"/>
</dbReference>
<organism evidence="7">
    <name type="scientific">Sedimenticola thiotaurini</name>
    <dbReference type="NCBI Taxonomy" id="1543721"/>
    <lineage>
        <taxon>Bacteria</taxon>
        <taxon>Pseudomonadati</taxon>
        <taxon>Pseudomonadota</taxon>
        <taxon>Gammaproteobacteria</taxon>
        <taxon>Chromatiales</taxon>
        <taxon>Sedimenticolaceae</taxon>
        <taxon>Sedimenticola</taxon>
    </lineage>
</organism>
<dbReference type="InterPro" id="IPR016071">
    <property type="entry name" value="Staphylococal_nuclease_OB-fold"/>
</dbReference>
<protein>
    <recommendedName>
        <fullName evidence="6">TNase-like domain-containing protein</fullName>
    </recommendedName>
</protein>
<dbReference type="PANTHER" id="PTHR12302">
    <property type="entry name" value="EBNA2 BINDING PROTEIN P100"/>
    <property type="match status" value="1"/>
</dbReference>